<name>A0A154QFQ2_9GAMM</name>
<organism evidence="2 3">
    <name type="scientific">Rhodanobacter thiooxydans</name>
    <dbReference type="NCBI Taxonomy" id="416169"/>
    <lineage>
        <taxon>Bacteria</taxon>
        <taxon>Pseudomonadati</taxon>
        <taxon>Pseudomonadota</taxon>
        <taxon>Gammaproteobacteria</taxon>
        <taxon>Lysobacterales</taxon>
        <taxon>Rhodanobacteraceae</taxon>
        <taxon>Rhodanobacter</taxon>
    </lineage>
</organism>
<accession>A0A154QFQ2</accession>
<keyword evidence="3" id="KW-1185">Reference proteome</keyword>
<proteinExistence type="predicted"/>
<dbReference type="RefSeq" id="WP_039953958.1">
    <property type="nucleotide sequence ID" value="NZ_LVJS01000051.1"/>
</dbReference>
<evidence type="ECO:0000313" key="3">
    <source>
        <dbReference type="Proteomes" id="UP000076131"/>
    </source>
</evidence>
<feature type="coiled-coil region" evidence="1">
    <location>
        <begin position="132"/>
        <end position="166"/>
    </location>
</feature>
<dbReference type="EMBL" id="LVJS01000051">
    <property type="protein sequence ID" value="KZC23006.1"/>
    <property type="molecule type" value="Genomic_DNA"/>
</dbReference>
<keyword evidence="1" id="KW-0175">Coiled coil</keyword>
<sequence length="174" mass="19412">MGIMSRNMKIDAKVVLARVLQEGPDGLLTRGEAAALIASRTRDARDSERTARNRAGMVLDRACERGSELHHGGLPRQADGRFRVNDVAYLARCKFPDLFTDLPCRPLEVCLSIHDGFFAGDPVEHEATPGNLKECQALVEALRAQIKQLHADRQQAEVERKRELTNRLTGKKDK</sequence>
<dbReference type="STRING" id="416169.RHOFW104T7_15785"/>
<evidence type="ECO:0000256" key="1">
    <source>
        <dbReference type="SAM" id="Coils"/>
    </source>
</evidence>
<evidence type="ECO:0000313" key="2">
    <source>
        <dbReference type="EMBL" id="KZC23006.1"/>
    </source>
</evidence>
<protein>
    <submittedName>
        <fullName evidence="2">Uncharacterized protein</fullName>
    </submittedName>
</protein>
<comment type="caution">
    <text evidence="2">The sequence shown here is derived from an EMBL/GenBank/DDBJ whole genome shotgun (WGS) entry which is preliminary data.</text>
</comment>
<dbReference type="AlphaFoldDB" id="A0A154QFQ2"/>
<dbReference type="Proteomes" id="UP000076131">
    <property type="component" value="Unassembled WGS sequence"/>
</dbReference>
<gene>
    <name evidence="2" type="ORF">RHOFW104T7_15785</name>
</gene>
<reference evidence="2 3" key="1">
    <citation type="journal article" date="2016" name="MBio">
        <title>Lateral Gene Transfer in a Heavy Metal-Contaminated-Groundwater Microbial Community.</title>
        <authorList>
            <person name="Hemme C.L."/>
            <person name="Green S.J."/>
            <person name="Rishishwar L."/>
            <person name="Prakash O."/>
            <person name="Pettenato A."/>
            <person name="Chakraborty R."/>
            <person name="Deutschbauer A.M."/>
            <person name="Van Nostrand J.D."/>
            <person name="Wu L."/>
            <person name="He Z."/>
            <person name="Jordan I.K."/>
            <person name="Hazen T.C."/>
            <person name="Arkin A.P."/>
            <person name="Kostka J.E."/>
            <person name="Zhou J."/>
        </authorList>
    </citation>
    <scope>NUCLEOTIDE SEQUENCE [LARGE SCALE GENOMIC DNA]</scope>
    <source>
        <strain evidence="2 3">FW104-T7</strain>
    </source>
</reference>